<feature type="transmembrane region" description="Helical" evidence="2">
    <location>
        <begin position="85"/>
        <end position="108"/>
    </location>
</feature>
<dbReference type="Proteomes" id="UP001153712">
    <property type="component" value="Chromosome 11"/>
</dbReference>
<dbReference type="OrthoDB" id="10264154at2759"/>
<feature type="transmembrane region" description="Helical" evidence="2">
    <location>
        <begin position="120"/>
        <end position="141"/>
    </location>
</feature>
<feature type="compositionally biased region" description="Polar residues" evidence="1">
    <location>
        <begin position="215"/>
        <end position="227"/>
    </location>
</feature>
<name>A0A9N9TKH3_PHYSR</name>
<dbReference type="AlphaFoldDB" id="A0A9N9TKH3"/>
<sequence length="241" mass="26957">MSLTSAQKLVCKISSVLGGLQGLVWTGLSLACIVVYYSDHQPDEDPTTFSKLLNLLIYSLYLNKETSNAISESITRTIRAQDFAVIMWIYFFLSVGILATSIDLLFAVRSKKNRKSKSMIFWGVLTGCISLIDVVFTSLLLRDFTNCPINSLECRLAVGVVMTISARGFTLLFVNGFLSYKMIKIGIQVETLAIIKNSPYDVNIPRVKIPTEGNMSSFGRSVSQQNEYNDRPSAPDRRYVY</sequence>
<keyword evidence="2" id="KW-0812">Transmembrane</keyword>
<evidence type="ECO:0008006" key="5">
    <source>
        <dbReference type="Google" id="ProtNLM"/>
    </source>
</evidence>
<evidence type="ECO:0000256" key="1">
    <source>
        <dbReference type="SAM" id="MobiDB-lite"/>
    </source>
</evidence>
<accession>A0A9N9TKH3</accession>
<evidence type="ECO:0000313" key="4">
    <source>
        <dbReference type="Proteomes" id="UP001153712"/>
    </source>
</evidence>
<protein>
    <recommendedName>
        <fullName evidence="5">Transmembrane protein</fullName>
    </recommendedName>
</protein>
<feature type="region of interest" description="Disordered" evidence="1">
    <location>
        <begin position="215"/>
        <end position="241"/>
    </location>
</feature>
<evidence type="ECO:0000313" key="3">
    <source>
        <dbReference type="EMBL" id="CAG9855612.1"/>
    </source>
</evidence>
<organism evidence="3 4">
    <name type="scientific">Phyllotreta striolata</name>
    <name type="common">Striped flea beetle</name>
    <name type="synonym">Crioceris striolata</name>
    <dbReference type="NCBI Taxonomy" id="444603"/>
    <lineage>
        <taxon>Eukaryota</taxon>
        <taxon>Metazoa</taxon>
        <taxon>Ecdysozoa</taxon>
        <taxon>Arthropoda</taxon>
        <taxon>Hexapoda</taxon>
        <taxon>Insecta</taxon>
        <taxon>Pterygota</taxon>
        <taxon>Neoptera</taxon>
        <taxon>Endopterygota</taxon>
        <taxon>Coleoptera</taxon>
        <taxon>Polyphaga</taxon>
        <taxon>Cucujiformia</taxon>
        <taxon>Chrysomeloidea</taxon>
        <taxon>Chrysomelidae</taxon>
        <taxon>Galerucinae</taxon>
        <taxon>Alticini</taxon>
        <taxon>Phyllotreta</taxon>
    </lineage>
</organism>
<reference evidence="3" key="1">
    <citation type="submission" date="2022-01" db="EMBL/GenBank/DDBJ databases">
        <authorList>
            <person name="King R."/>
        </authorList>
    </citation>
    <scope>NUCLEOTIDE SEQUENCE</scope>
</reference>
<feature type="compositionally biased region" description="Basic and acidic residues" evidence="1">
    <location>
        <begin position="228"/>
        <end position="241"/>
    </location>
</feature>
<proteinExistence type="predicted"/>
<keyword evidence="2" id="KW-1133">Transmembrane helix</keyword>
<keyword evidence="2" id="KW-0472">Membrane</keyword>
<evidence type="ECO:0000256" key="2">
    <source>
        <dbReference type="SAM" id="Phobius"/>
    </source>
</evidence>
<dbReference type="EMBL" id="OU900104">
    <property type="protein sequence ID" value="CAG9855612.1"/>
    <property type="molecule type" value="Genomic_DNA"/>
</dbReference>
<feature type="transmembrane region" description="Helical" evidence="2">
    <location>
        <begin position="16"/>
        <end position="37"/>
    </location>
</feature>
<keyword evidence="4" id="KW-1185">Reference proteome</keyword>
<feature type="transmembrane region" description="Helical" evidence="2">
    <location>
        <begin position="156"/>
        <end position="178"/>
    </location>
</feature>
<gene>
    <name evidence="3" type="ORF">PHYEVI_LOCUS2058</name>
</gene>